<dbReference type="EMBL" id="JACHMH010000001">
    <property type="protein sequence ID" value="MBB4681737.1"/>
    <property type="molecule type" value="Genomic_DNA"/>
</dbReference>
<dbReference type="InterPro" id="IPR013785">
    <property type="entry name" value="Aldolase_TIM"/>
</dbReference>
<evidence type="ECO:0000313" key="15">
    <source>
        <dbReference type="Proteomes" id="UP000533598"/>
    </source>
</evidence>
<name>A0A7W7CIT4_9PSEU</name>
<evidence type="ECO:0000256" key="7">
    <source>
        <dbReference type="ARBA" id="ARBA00022676"/>
    </source>
</evidence>
<keyword evidence="6" id="KW-0662">Pyridine nucleotide biosynthesis</keyword>
<evidence type="ECO:0000256" key="1">
    <source>
        <dbReference type="ARBA" id="ARBA00003237"/>
    </source>
</evidence>
<dbReference type="InterPro" id="IPR027277">
    <property type="entry name" value="NadC/ModD"/>
</dbReference>
<dbReference type="Pfam" id="PF01729">
    <property type="entry name" value="QRPTase_C"/>
    <property type="match status" value="1"/>
</dbReference>
<evidence type="ECO:0000256" key="11">
    <source>
        <dbReference type="PIRNR" id="PIRNR006250"/>
    </source>
</evidence>
<dbReference type="Proteomes" id="UP000533598">
    <property type="component" value="Unassembled WGS sequence"/>
</dbReference>
<dbReference type="SUPFAM" id="SSF54675">
    <property type="entry name" value="Nicotinate/Quinolinate PRTase N-terminal domain-like"/>
    <property type="match status" value="1"/>
</dbReference>
<keyword evidence="15" id="KW-1185">Reference proteome</keyword>
<dbReference type="PANTHER" id="PTHR32179">
    <property type="entry name" value="NICOTINATE-NUCLEOTIDE PYROPHOSPHORYLASE [CARBOXYLATING]"/>
    <property type="match status" value="1"/>
</dbReference>
<dbReference type="InterPro" id="IPR022412">
    <property type="entry name" value="Quinolinate_PRibosylTrfase_N"/>
</dbReference>
<proteinExistence type="inferred from homology"/>
<dbReference type="NCBIfam" id="TIGR00078">
    <property type="entry name" value="nadC"/>
    <property type="match status" value="1"/>
</dbReference>
<organism evidence="14 15">
    <name type="scientific">Crossiella cryophila</name>
    <dbReference type="NCBI Taxonomy" id="43355"/>
    <lineage>
        <taxon>Bacteria</taxon>
        <taxon>Bacillati</taxon>
        <taxon>Actinomycetota</taxon>
        <taxon>Actinomycetes</taxon>
        <taxon>Pseudonocardiales</taxon>
        <taxon>Pseudonocardiaceae</taxon>
        <taxon>Crossiella</taxon>
    </lineage>
</organism>
<dbReference type="GO" id="GO:0005737">
    <property type="term" value="C:cytoplasm"/>
    <property type="evidence" value="ECO:0007669"/>
    <property type="project" value="TreeGrafter"/>
</dbReference>
<sequence length="304" mass="31939">MRAVGGVEYWRSCSHRVSAKLGRAGLDVDDVQRVISLALGEDLRYGPDATTDATVPREAVAEADLNPRKGGVLAGVVVALAVFDTVIGAENYEVLELRKDGEKLSPGESALRLRGPVRGLLTAERTALNLVCHLSGVATATAAWVDAVNGTGCVVRDSRKTMPGVRLLQKYAVRCGGGENHRLGLGDAVLIKDNHVVAAGGVVQALKLARQHAPHLPCEVEVTSLEELDLVLGEQASLVLLDNFTPEQCAEAVRRAAGTGTKLEASGGLTLDVAREYAETGVDYLAVGGLTHSSPALDLGLDLR</sequence>
<dbReference type="CDD" id="cd01572">
    <property type="entry name" value="QPRTase"/>
    <property type="match status" value="1"/>
</dbReference>
<gene>
    <name evidence="14" type="ORF">HNR67_007855</name>
</gene>
<evidence type="ECO:0000256" key="5">
    <source>
        <dbReference type="ARBA" id="ARBA00020990"/>
    </source>
</evidence>
<evidence type="ECO:0000256" key="4">
    <source>
        <dbReference type="ARBA" id="ARBA00011944"/>
    </source>
</evidence>
<protein>
    <recommendedName>
        <fullName evidence="5">Nicotinate-nucleotide pyrophosphorylase [carboxylating]</fullName>
        <ecNumber evidence="4">2.4.2.19</ecNumber>
    </recommendedName>
    <alternativeName>
        <fullName evidence="9">Quinolinate phosphoribosyltransferase [decarboxylating]</fullName>
    </alternativeName>
</protein>
<evidence type="ECO:0000256" key="8">
    <source>
        <dbReference type="ARBA" id="ARBA00022679"/>
    </source>
</evidence>
<comment type="pathway">
    <text evidence="2">Cofactor biosynthesis; NAD(+) biosynthesis; nicotinate D-ribonucleotide from quinolinate: step 1/1.</text>
</comment>
<dbReference type="SUPFAM" id="SSF51690">
    <property type="entry name" value="Nicotinate/Quinolinate PRTase C-terminal domain-like"/>
    <property type="match status" value="1"/>
</dbReference>
<evidence type="ECO:0000259" key="12">
    <source>
        <dbReference type="Pfam" id="PF01729"/>
    </source>
</evidence>
<reference evidence="14 15" key="1">
    <citation type="submission" date="2020-08" db="EMBL/GenBank/DDBJ databases">
        <title>Sequencing the genomes of 1000 actinobacteria strains.</title>
        <authorList>
            <person name="Klenk H.-P."/>
        </authorList>
    </citation>
    <scope>NUCLEOTIDE SEQUENCE [LARGE SCALE GENOMIC DNA]</scope>
    <source>
        <strain evidence="14 15">DSM 44230</strain>
    </source>
</reference>
<dbReference type="UniPathway" id="UPA00253">
    <property type="reaction ID" value="UER00331"/>
</dbReference>
<dbReference type="InterPro" id="IPR004393">
    <property type="entry name" value="NadC"/>
</dbReference>
<evidence type="ECO:0000256" key="3">
    <source>
        <dbReference type="ARBA" id="ARBA00009400"/>
    </source>
</evidence>
<dbReference type="InterPro" id="IPR037128">
    <property type="entry name" value="Quinolinate_PRibosylTase_N_sf"/>
</dbReference>
<keyword evidence="7 11" id="KW-0328">Glycosyltransferase</keyword>
<dbReference type="PIRSF" id="PIRSF006250">
    <property type="entry name" value="NadC_ModD"/>
    <property type="match status" value="1"/>
</dbReference>
<dbReference type="GO" id="GO:0009435">
    <property type="term" value="P:NAD+ biosynthetic process"/>
    <property type="evidence" value="ECO:0007669"/>
    <property type="project" value="UniProtKB-UniPathway"/>
</dbReference>
<feature type="domain" description="Quinolinate phosphoribosyl transferase C-terminal" evidence="12">
    <location>
        <begin position="137"/>
        <end position="302"/>
    </location>
</feature>
<evidence type="ECO:0000256" key="10">
    <source>
        <dbReference type="ARBA" id="ARBA00047445"/>
    </source>
</evidence>
<evidence type="ECO:0000313" key="14">
    <source>
        <dbReference type="EMBL" id="MBB4681737.1"/>
    </source>
</evidence>
<dbReference type="AlphaFoldDB" id="A0A7W7CIT4"/>
<dbReference type="InterPro" id="IPR002638">
    <property type="entry name" value="Quinolinate_PRibosylTrfase_C"/>
</dbReference>
<evidence type="ECO:0000256" key="6">
    <source>
        <dbReference type="ARBA" id="ARBA00022642"/>
    </source>
</evidence>
<dbReference type="FunFam" id="3.20.20.70:FF:000030">
    <property type="entry name" value="Nicotinate-nucleotide pyrophosphorylase, carboxylating"/>
    <property type="match status" value="1"/>
</dbReference>
<dbReference type="PANTHER" id="PTHR32179:SF3">
    <property type="entry name" value="NICOTINATE-NUCLEOTIDE PYROPHOSPHORYLASE [CARBOXYLATING]"/>
    <property type="match status" value="1"/>
</dbReference>
<accession>A0A7W7CIT4</accession>
<comment type="function">
    <text evidence="1">Involved in the catabolism of quinolinic acid (QA).</text>
</comment>
<dbReference type="Gene3D" id="3.20.20.70">
    <property type="entry name" value="Aldolase class I"/>
    <property type="match status" value="1"/>
</dbReference>
<feature type="domain" description="Quinolinate phosphoribosyl transferase N-terminal" evidence="13">
    <location>
        <begin position="48"/>
        <end position="135"/>
    </location>
</feature>
<dbReference type="GO" id="GO:0004514">
    <property type="term" value="F:nicotinate-nucleotide diphosphorylase (carboxylating) activity"/>
    <property type="evidence" value="ECO:0007669"/>
    <property type="project" value="UniProtKB-EC"/>
</dbReference>
<evidence type="ECO:0000259" key="13">
    <source>
        <dbReference type="Pfam" id="PF02749"/>
    </source>
</evidence>
<dbReference type="InterPro" id="IPR036068">
    <property type="entry name" value="Nicotinate_pribotase-like_C"/>
</dbReference>
<dbReference type="Gene3D" id="3.90.1170.20">
    <property type="entry name" value="Quinolinate phosphoribosyl transferase, N-terminal domain"/>
    <property type="match status" value="1"/>
</dbReference>
<comment type="similarity">
    <text evidence="3 11">Belongs to the NadC/ModD family.</text>
</comment>
<comment type="catalytic activity">
    <reaction evidence="10">
        <text>nicotinate beta-D-ribonucleotide + CO2 + diphosphate = quinolinate + 5-phospho-alpha-D-ribose 1-diphosphate + 2 H(+)</text>
        <dbReference type="Rhea" id="RHEA:12733"/>
        <dbReference type="ChEBI" id="CHEBI:15378"/>
        <dbReference type="ChEBI" id="CHEBI:16526"/>
        <dbReference type="ChEBI" id="CHEBI:29959"/>
        <dbReference type="ChEBI" id="CHEBI:33019"/>
        <dbReference type="ChEBI" id="CHEBI:57502"/>
        <dbReference type="ChEBI" id="CHEBI:58017"/>
        <dbReference type="EC" id="2.4.2.19"/>
    </reaction>
</comment>
<comment type="caution">
    <text evidence="14">The sequence shown here is derived from an EMBL/GenBank/DDBJ whole genome shotgun (WGS) entry which is preliminary data.</text>
</comment>
<dbReference type="GO" id="GO:0034213">
    <property type="term" value="P:quinolinate catabolic process"/>
    <property type="evidence" value="ECO:0007669"/>
    <property type="project" value="TreeGrafter"/>
</dbReference>
<dbReference type="EC" id="2.4.2.19" evidence="4"/>
<evidence type="ECO:0000256" key="9">
    <source>
        <dbReference type="ARBA" id="ARBA00033102"/>
    </source>
</evidence>
<keyword evidence="8 11" id="KW-0808">Transferase</keyword>
<dbReference type="Pfam" id="PF02749">
    <property type="entry name" value="QRPTase_N"/>
    <property type="match status" value="1"/>
</dbReference>
<evidence type="ECO:0000256" key="2">
    <source>
        <dbReference type="ARBA" id="ARBA00004893"/>
    </source>
</evidence>